<dbReference type="PROSITE" id="PS51716">
    <property type="entry name" value="G_IRG"/>
    <property type="match status" value="1"/>
</dbReference>
<dbReference type="SUPFAM" id="SSF52540">
    <property type="entry name" value="P-loop containing nucleoside triphosphate hydrolases"/>
    <property type="match status" value="1"/>
</dbReference>
<dbReference type="InterPro" id="IPR007743">
    <property type="entry name" value="Immunity-related_GTPase-like"/>
</dbReference>
<evidence type="ECO:0000313" key="9">
    <source>
        <dbReference type="EMBL" id="CAF4156953.1"/>
    </source>
</evidence>
<evidence type="ECO:0000256" key="6">
    <source>
        <dbReference type="SAM" id="Phobius"/>
    </source>
</evidence>
<feature type="compositionally biased region" description="Polar residues" evidence="5">
    <location>
        <begin position="1"/>
        <end position="15"/>
    </location>
</feature>
<keyword evidence="4" id="KW-0342">GTP-binding</keyword>
<keyword evidence="3" id="KW-0378">Hydrolase</keyword>
<gene>
    <name evidence="8" type="ORF">OVA965_LOCUS30565</name>
    <name evidence="9" type="ORF">TMI583_LOCUS31374</name>
</gene>
<dbReference type="Pfam" id="PF05049">
    <property type="entry name" value="IIGP"/>
    <property type="match status" value="2"/>
</dbReference>
<evidence type="ECO:0000256" key="5">
    <source>
        <dbReference type="SAM" id="MobiDB-lite"/>
    </source>
</evidence>
<evidence type="ECO:0000256" key="3">
    <source>
        <dbReference type="ARBA" id="ARBA00022801"/>
    </source>
</evidence>
<evidence type="ECO:0000313" key="10">
    <source>
        <dbReference type="Proteomes" id="UP000682733"/>
    </source>
</evidence>
<dbReference type="InterPro" id="IPR051515">
    <property type="entry name" value="IRG"/>
</dbReference>
<keyword evidence="6" id="KW-0812">Transmembrane</keyword>
<dbReference type="GO" id="GO:0016787">
    <property type="term" value="F:hydrolase activity"/>
    <property type="evidence" value="ECO:0007669"/>
    <property type="project" value="UniProtKB-KW"/>
</dbReference>
<sequence>MSYSRQVRPPVTTSHLPPAAPTARARPVGGFDNAETGRIHPNEFDVVNMSEADKRAAAEYFNTNGVRGFENFLNNRLNAWHASPLKVAKTGESGSGKSMFINTIRGLNPADNVAALTGVTETTDRVEDYPHPENPNLIFYDLPKSLAYDHFVRTYVDVDLVNERRDRPETYDDRAVLDRIRNNSLDHLRTIESNPKVFVICGLLSQTTKFDYGLMAETLLMEYPSYKRQAMILAMTMNCKEVMKAKVNELRSKIWMVATLSAGIAAVPVPGLSFSVDQTLLLAWIIRYKKQLGLDDKSLQKVAALHDIPLAELQGQIQSIFSVYFFTDLPKLMYVLLESQAVGGAVEEFSRFIPIVGSFIASAISFSVIMGMLHKMLNDMEKAVLLLIDVIKERSVSPAAEPLSNMKARAARHLSKSFRGFCE</sequence>
<feature type="transmembrane region" description="Helical" evidence="6">
    <location>
        <begin position="254"/>
        <end position="274"/>
    </location>
</feature>
<feature type="domain" description="IRG-type G" evidence="7">
    <location>
        <begin position="83"/>
        <end position="339"/>
    </location>
</feature>
<evidence type="ECO:0000313" key="8">
    <source>
        <dbReference type="EMBL" id="CAF1345938.1"/>
    </source>
</evidence>
<accession>A0A8S2RKW8</accession>
<comment type="caution">
    <text evidence="9">The sequence shown here is derived from an EMBL/GenBank/DDBJ whole genome shotgun (WGS) entry which is preliminary data.</text>
</comment>
<dbReference type="EMBL" id="CAJOBA010043939">
    <property type="protein sequence ID" value="CAF4156953.1"/>
    <property type="molecule type" value="Genomic_DNA"/>
</dbReference>
<dbReference type="GO" id="GO:0005525">
    <property type="term" value="F:GTP binding"/>
    <property type="evidence" value="ECO:0007669"/>
    <property type="project" value="UniProtKB-KW"/>
</dbReference>
<dbReference type="Proteomes" id="UP000682733">
    <property type="component" value="Unassembled WGS sequence"/>
</dbReference>
<dbReference type="EMBL" id="CAJNOK010022303">
    <property type="protein sequence ID" value="CAF1345938.1"/>
    <property type="molecule type" value="Genomic_DNA"/>
</dbReference>
<keyword evidence="6" id="KW-0472">Membrane</keyword>
<reference evidence="9" key="1">
    <citation type="submission" date="2021-02" db="EMBL/GenBank/DDBJ databases">
        <authorList>
            <person name="Nowell W R."/>
        </authorList>
    </citation>
    <scope>NUCLEOTIDE SEQUENCE</scope>
</reference>
<dbReference type="PANTHER" id="PTHR32341:SF10">
    <property type="entry name" value="INTERFERON-INDUCIBLE GTPASE 5"/>
    <property type="match status" value="1"/>
</dbReference>
<dbReference type="InterPro" id="IPR027417">
    <property type="entry name" value="P-loop_NTPase"/>
</dbReference>
<keyword evidence="6" id="KW-1133">Transmembrane helix</keyword>
<evidence type="ECO:0000256" key="4">
    <source>
        <dbReference type="ARBA" id="ARBA00023134"/>
    </source>
</evidence>
<dbReference type="Gene3D" id="3.40.50.300">
    <property type="entry name" value="P-loop containing nucleotide triphosphate hydrolases"/>
    <property type="match status" value="1"/>
</dbReference>
<dbReference type="InterPro" id="IPR030385">
    <property type="entry name" value="G_IRG_dom"/>
</dbReference>
<dbReference type="Proteomes" id="UP000677228">
    <property type="component" value="Unassembled WGS sequence"/>
</dbReference>
<dbReference type="PANTHER" id="PTHR32341">
    <property type="entry name" value="INTERFERON-INDUCIBLE GTPASE"/>
    <property type="match status" value="1"/>
</dbReference>
<evidence type="ECO:0000256" key="2">
    <source>
        <dbReference type="ARBA" id="ARBA00022741"/>
    </source>
</evidence>
<keyword evidence="2" id="KW-0547">Nucleotide-binding</keyword>
<comment type="similarity">
    <text evidence="1">Belongs to the TRAFAC class dynamin-like GTPase superfamily. IRG family.</text>
</comment>
<organism evidence="9 10">
    <name type="scientific">Didymodactylos carnosus</name>
    <dbReference type="NCBI Taxonomy" id="1234261"/>
    <lineage>
        <taxon>Eukaryota</taxon>
        <taxon>Metazoa</taxon>
        <taxon>Spiralia</taxon>
        <taxon>Gnathifera</taxon>
        <taxon>Rotifera</taxon>
        <taxon>Eurotatoria</taxon>
        <taxon>Bdelloidea</taxon>
        <taxon>Philodinida</taxon>
        <taxon>Philodinidae</taxon>
        <taxon>Didymodactylos</taxon>
    </lineage>
</organism>
<evidence type="ECO:0000256" key="1">
    <source>
        <dbReference type="ARBA" id="ARBA00005429"/>
    </source>
</evidence>
<name>A0A8S2RKW8_9BILA</name>
<dbReference type="AlphaFoldDB" id="A0A8S2RKW8"/>
<evidence type="ECO:0000259" key="7">
    <source>
        <dbReference type="PROSITE" id="PS51716"/>
    </source>
</evidence>
<dbReference type="GO" id="GO:0016020">
    <property type="term" value="C:membrane"/>
    <property type="evidence" value="ECO:0007669"/>
    <property type="project" value="InterPro"/>
</dbReference>
<protein>
    <recommendedName>
        <fullName evidence="7">IRG-type G domain-containing protein</fullName>
    </recommendedName>
</protein>
<feature type="region of interest" description="Disordered" evidence="5">
    <location>
        <begin position="1"/>
        <end position="38"/>
    </location>
</feature>
<proteinExistence type="inferred from homology"/>
<feature type="transmembrane region" description="Helical" evidence="6">
    <location>
        <begin position="352"/>
        <end position="373"/>
    </location>
</feature>